<feature type="domain" description="HTH tetR-type" evidence="4">
    <location>
        <begin position="15"/>
        <end position="75"/>
    </location>
</feature>
<evidence type="ECO:0000259" key="4">
    <source>
        <dbReference type="PROSITE" id="PS50977"/>
    </source>
</evidence>
<keyword evidence="3" id="KW-1133">Transmembrane helix</keyword>
<dbReference type="InterPro" id="IPR009057">
    <property type="entry name" value="Homeodomain-like_sf"/>
</dbReference>
<evidence type="ECO:0000256" key="2">
    <source>
        <dbReference type="PROSITE-ProRule" id="PRU00335"/>
    </source>
</evidence>
<sequence length="223" mass="25764">MARPVKTEHGKGNVDWTKQQLINAAAEQFSKLGFQGASLSKIREKVGVKNSTILYHFKSKEGLYLAVTEHLEQSFAQMIDDLFQQYEDASAFERFYQFCNTLQQWGSTQQYFTSIAIQEMMNRELHSANSMFYQNFGKRLEQTVDFIKGDDEEVIWQKVNWKIYIVNVFLSILLGQAVSVAIPIALSISEEDYKQQHINEVIRSQLLALVNDRSVAEEFLETK</sequence>
<dbReference type="InterPro" id="IPR050109">
    <property type="entry name" value="HTH-type_TetR-like_transc_reg"/>
</dbReference>
<keyword evidence="3" id="KW-0472">Membrane</keyword>
<accession>A0ABY9U2C7</accession>
<feature type="transmembrane region" description="Helical" evidence="3">
    <location>
        <begin position="164"/>
        <end position="186"/>
    </location>
</feature>
<dbReference type="InterPro" id="IPR001647">
    <property type="entry name" value="HTH_TetR"/>
</dbReference>
<dbReference type="PRINTS" id="PR00455">
    <property type="entry name" value="HTHTETR"/>
</dbReference>
<dbReference type="Proteomes" id="UP001258994">
    <property type="component" value="Chromosome"/>
</dbReference>
<reference evidence="6" key="1">
    <citation type="submission" date="2023-09" db="EMBL/GenBank/DDBJ databases">
        <authorList>
            <person name="Li S."/>
            <person name="Li X."/>
            <person name="Zhang C."/>
            <person name="Zhao Z."/>
        </authorList>
    </citation>
    <scope>NUCLEOTIDE SEQUENCE [LARGE SCALE GENOMIC DNA]</scope>
    <source>
        <strain evidence="6">SQ149</strain>
    </source>
</reference>
<dbReference type="SUPFAM" id="SSF46689">
    <property type="entry name" value="Homeodomain-like"/>
    <property type="match status" value="1"/>
</dbReference>
<dbReference type="Gene3D" id="1.10.357.10">
    <property type="entry name" value="Tetracycline Repressor, domain 2"/>
    <property type="match status" value="1"/>
</dbReference>
<dbReference type="RefSeq" id="WP_348392975.1">
    <property type="nucleotide sequence ID" value="NZ_CP134145.1"/>
</dbReference>
<keyword evidence="3" id="KW-0812">Transmembrane</keyword>
<evidence type="ECO:0000256" key="1">
    <source>
        <dbReference type="ARBA" id="ARBA00023125"/>
    </source>
</evidence>
<dbReference type="PANTHER" id="PTHR30328">
    <property type="entry name" value="TRANSCRIPTIONAL REPRESSOR"/>
    <property type="match status" value="1"/>
</dbReference>
<organism evidence="5 6">
    <name type="scientific">Thalassotalea psychrophila</name>
    <dbReference type="NCBI Taxonomy" id="3065647"/>
    <lineage>
        <taxon>Bacteria</taxon>
        <taxon>Pseudomonadati</taxon>
        <taxon>Pseudomonadota</taxon>
        <taxon>Gammaproteobacteria</taxon>
        <taxon>Alteromonadales</taxon>
        <taxon>Colwelliaceae</taxon>
        <taxon>Thalassotalea</taxon>
    </lineage>
</organism>
<keyword evidence="6" id="KW-1185">Reference proteome</keyword>
<feature type="DNA-binding region" description="H-T-H motif" evidence="2">
    <location>
        <begin position="38"/>
        <end position="57"/>
    </location>
</feature>
<keyword evidence="1 2" id="KW-0238">DNA-binding</keyword>
<dbReference type="PROSITE" id="PS50977">
    <property type="entry name" value="HTH_TETR_2"/>
    <property type="match status" value="1"/>
</dbReference>
<evidence type="ECO:0000313" key="5">
    <source>
        <dbReference type="EMBL" id="WNC73865.1"/>
    </source>
</evidence>
<name>A0ABY9U2C7_9GAMM</name>
<evidence type="ECO:0000256" key="3">
    <source>
        <dbReference type="SAM" id="Phobius"/>
    </source>
</evidence>
<proteinExistence type="predicted"/>
<dbReference type="PANTHER" id="PTHR30328:SF54">
    <property type="entry name" value="HTH-TYPE TRANSCRIPTIONAL REPRESSOR SCO4008"/>
    <property type="match status" value="1"/>
</dbReference>
<gene>
    <name evidence="5" type="ORF">RGQ13_07700</name>
</gene>
<dbReference type="EMBL" id="CP134145">
    <property type="protein sequence ID" value="WNC73865.1"/>
    <property type="molecule type" value="Genomic_DNA"/>
</dbReference>
<dbReference type="Pfam" id="PF00440">
    <property type="entry name" value="TetR_N"/>
    <property type="match status" value="1"/>
</dbReference>
<protein>
    <submittedName>
        <fullName evidence="5">TetR/AcrR family transcriptional regulator</fullName>
    </submittedName>
</protein>
<evidence type="ECO:0000313" key="6">
    <source>
        <dbReference type="Proteomes" id="UP001258994"/>
    </source>
</evidence>